<feature type="compositionally biased region" description="Low complexity" evidence="6">
    <location>
        <begin position="649"/>
        <end position="658"/>
    </location>
</feature>
<dbReference type="Gene3D" id="1.25.10.10">
    <property type="entry name" value="Leucine-rich Repeat Variant"/>
    <property type="match status" value="1"/>
</dbReference>
<dbReference type="InterPro" id="IPR040369">
    <property type="entry name" value="ARMC9"/>
</dbReference>
<evidence type="ECO:0000256" key="2">
    <source>
        <dbReference type="ARBA" id="ARBA00022794"/>
    </source>
</evidence>
<keyword evidence="3" id="KW-0966">Cell projection</keyword>
<proteinExistence type="predicted"/>
<feature type="region of interest" description="Disordered" evidence="6">
    <location>
        <begin position="622"/>
        <end position="682"/>
    </location>
</feature>
<dbReference type="PANTHER" id="PTHR14881:SF4">
    <property type="entry name" value="LISH DOMAIN-CONTAINING PROTEIN ARMC9"/>
    <property type="match status" value="1"/>
</dbReference>
<evidence type="ECO:0000313" key="9">
    <source>
        <dbReference type="EMBL" id="OMJ86908.1"/>
    </source>
</evidence>
<evidence type="ECO:0000256" key="4">
    <source>
        <dbReference type="PROSITE-ProRule" id="PRU00259"/>
    </source>
</evidence>
<dbReference type="Pfam" id="PF23138">
    <property type="entry name" value="CTLH_Armc9"/>
    <property type="match status" value="1"/>
</dbReference>
<evidence type="ECO:0000256" key="1">
    <source>
        <dbReference type="ARBA" id="ARBA00004120"/>
    </source>
</evidence>
<feature type="compositionally biased region" description="Acidic residues" evidence="6">
    <location>
        <begin position="563"/>
        <end position="596"/>
    </location>
</feature>
<name>A0A1R2CD20_9CILI</name>
<dbReference type="Proteomes" id="UP000187209">
    <property type="component" value="Unassembled WGS sequence"/>
</dbReference>
<feature type="coiled-coil region" evidence="5">
    <location>
        <begin position="214"/>
        <end position="248"/>
    </location>
</feature>
<evidence type="ECO:0000259" key="7">
    <source>
        <dbReference type="Pfam" id="PF21050"/>
    </source>
</evidence>
<dbReference type="GO" id="GO:0005813">
    <property type="term" value="C:centrosome"/>
    <property type="evidence" value="ECO:0007669"/>
    <property type="project" value="UniProtKB-SubCell"/>
</dbReference>
<dbReference type="OrthoDB" id="538223at2759"/>
<accession>A0A1R2CD20</accession>
<dbReference type="EMBL" id="MPUH01000191">
    <property type="protein sequence ID" value="OMJ86908.1"/>
    <property type="molecule type" value="Genomic_DNA"/>
</dbReference>
<evidence type="ECO:0000313" key="10">
    <source>
        <dbReference type="Proteomes" id="UP000187209"/>
    </source>
</evidence>
<evidence type="ECO:0000256" key="6">
    <source>
        <dbReference type="SAM" id="MobiDB-lite"/>
    </source>
</evidence>
<dbReference type="GO" id="GO:0060271">
    <property type="term" value="P:cilium assembly"/>
    <property type="evidence" value="ECO:0007669"/>
    <property type="project" value="InterPro"/>
</dbReference>
<dbReference type="SUPFAM" id="SSF48371">
    <property type="entry name" value="ARM repeat"/>
    <property type="match status" value="1"/>
</dbReference>
<evidence type="ECO:0008006" key="11">
    <source>
        <dbReference type="Google" id="ProtNLM"/>
    </source>
</evidence>
<organism evidence="9 10">
    <name type="scientific">Stentor coeruleus</name>
    <dbReference type="NCBI Taxonomy" id="5963"/>
    <lineage>
        <taxon>Eukaryota</taxon>
        <taxon>Sar</taxon>
        <taxon>Alveolata</taxon>
        <taxon>Ciliophora</taxon>
        <taxon>Postciliodesmatophora</taxon>
        <taxon>Heterotrichea</taxon>
        <taxon>Heterotrichida</taxon>
        <taxon>Stentoridae</taxon>
        <taxon>Stentor</taxon>
    </lineage>
</organism>
<feature type="domain" description="LisH" evidence="7">
    <location>
        <begin position="439"/>
        <end position="558"/>
    </location>
</feature>
<feature type="compositionally biased region" description="Basic and acidic residues" evidence="6">
    <location>
        <begin position="625"/>
        <end position="634"/>
    </location>
</feature>
<dbReference type="InterPro" id="IPR016024">
    <property type="entry name" value="ARM-type_fold"/>
</dbReference>
<feature type="repeat" description="ARM" evidence="4">
    <location>
        <begin position="400"/>
        <end position="430"/>
    </location>
</feature>
<evidence type="ECO:0000256" key="3">
    <source>
        <dbReference type="ARBA" id="ARBA00023273"/>
    </source>
</evidence>
<dbReference type="AlphaFoldDB" id="A0A1R2CD20"/>
<sequence length="682" mass="79105">MANFLLDKSQKAILETIKEYLSYTGYKETLKSLEVFHIQKEQIPEQSSSLSSLFQCLERGDSKSFFSVWLSLPQDLNQQQDLKNLEFFIRVFFAIYPCHQINGKQVVKESNNPKYKKSIEEFKLYLDAEGSTFSKSEEVLSYFALPYMPNPSEHPAFRSIFSMKWFNGLKDRIRLVVGKEQVTETPLIVKMYEKYIEPEKPQSSTNEKQLLSHIHSLENQLGQMSNENSALQQRFIKYEHRYEEYTSEIISVAKELFKMLEQTKMGKPVSETMFMQAFTILSKYDKTLVLSQSSVAIEQKPVSLNFTTIIKDLTSLQDDLQICALLQALRWRLTRTTKSVHKENLELFIRNNILCTIKPHDLLLDNLLSSTRRVKEYTIRLLNVITSEKVGRVYLLQKENMVALLVNVLYTEKNDNLLRQNALGVLQKLSLKRTAQLEMIKLEMLDWLMKVLKHEDENIADYTLEYATALLMNLSLRTFGKDKLAKNAHEVISLLSKYIAHDNNQVRTYINGTLYSILTRKSLKLAASKLGIEKKLKAIRNKSEENIKRQINFILEQLKQEENECPTDETEEEIEEPAENESEDDDNIPDDEDMDDLIMTPNILTGEELLRERYEKGKLISATSSRRDLEESKDSAIILSSRRQESAKKVPSSKVVPVRENTEYSKGFSSRDKIPRTPLQLQ</sequence>
<dbReference type="InterPro" id="IPR056327">
    <property type="entry name" value="ARMC9_CTLH-like_dom"/>
</dbReference>
<dbReference type="GO" id="GO:0097542">
    <property type="term" value="C:ciliary tip"/>
    <property type="evidence" value="ECO:0007669"/>
    <property type="project" value="TreeGrafter"/>
</dbReference>
<reference evidence="9 10" key="1">
    <citation type="submission" date="2016-11" db="EMBL/GenBank/DDBJ databases">
        <title>The macronuclear genome of Stentor coeruleus: a giant cell with tiny introns.</title>
        <authorList>
            <person name="Slabodnick M."/>
            <person name="Ruby J.G."/>
            <person name="Reiff S.B."/>
            <person name="Swart E.C."/>
            <person name="Gosai S."/>
            <person name="Prabakaran S."/>
            <person name="Witkowska E."/>
            <person name="Larue G.E."/>
            <person name="Fisher S."/>
            <person name="Freeman R.M."/>
            <person name="Gunawardena J."/>
            <person name="Chu W."/>
            <person name="Stover N.A."/>
            <person name="Gregory B.D."/>
            <person name="Nowacki M."/>
            <person name="Derisi J."/>
            <person name="Roy S.W."/>
            <person name="Marshall W.F."/>
            <person name="Sood P."/>
        </authorList>
    </citation>
    <scope>NUCLEOTIDE SEQUENCE [LARGE SCALE GENOMIC DNA]</scope>
    <source>
        <strain evidence="9">WM001</strain>
    </source>
</reference>
<dbReference type="InterPro" id="IPR011989">
    <property type="entry name" value="ARM-like"/>
</dbReference>
<protein>
    <recommendedName>
        <fullName evidence="11">LisH domain-containing protein ARMC9</fullName>
    </recommendedName>
</protein>
<gene>
    <name evidence="9" type="ORF">SteCoe_11458</name>
</gene>
<keyword evidence="5" id="KW-0175">Coiled coil</keyword>
<evidence type="ECO:0000256" key="5">
    <source>
        <dbReference type="SAM" id="Coils"/>
    </source>
</evidence>
<keyword evidence="2" id="KW-0970">Cilium biogenesis/degradation</keyword>
<comment type="caution">
    <text evidence="9">The sequence shown here is derived from an EMBL/GenBank/DDBJ whole genome shotgun (WGS) entry which is preliminary data.</text>
</comment>
<feature type="region of interest" description="Disordered" evidence="6">
    <location>
        <begin position="559"/>
        <end position="598"/>
    </location>
</feature>
<dbReference type="PROSITE" id="PS50176">
    <property type="entry name" value="ARM_REPEAT"/>
    <property type="match status" value="1"/>
</dbReference>
<dbReference type="GO" id="GO:0036064">
    <property type="term" value="C:ciliary basal body"/>
    <property type="evidence" value="ECO:0007669"/>
    <property type="project" value="InterPro"/>
</dbReference>
<feature type="domain" description="ARMC9 CTLH-like" evidence="8">
    <location>
        <begin position="51"/>
        <end position="175"/>
    </location>
</feature>
<dbReference type="InterPro" id="IPR048959">
    <property type="entry name" value="ARMC9_ARM_dom"/>
</dbReference>
<comment type="subcellular location">
    <subcellularLocation>
        <location evidence="1">Cytoplasm</location>
        <location evidence="1">Cytoskeleton</location>
        <location evidence="1">Cilium basal body</location>
    </subcellularLocation>
</comment>
<evidence type="ECO:0000259" key="8">
    <source>
        <dbReference type="Pfam" id="PF23138"/>
    </source>
</evidence>
<dbReference type="InterPro" id="IPR000225">
    <property type="entry name" value="Armadillo"/>
</dbReference>
<dbReference type="PANTHER" id="PTHR14881">
    <property type="entry name" value="LISH DOMAIN-CONTAINING PROTEIN ARMC9"/>
    <property type="match status" value="1"/>
</dbReference>
<dbReference type="Pfam" id="PF21050">
    <property type="entry name" value="ARMC9_ARM"/>
    <property type="match status" value="1"/>
</dbReference>
<dbReference type="GO" id="GO:0005814">
    <property type="term" value="C:centriole"/>
    <property type="evidence" value="ECO:0007669"/>
    <property type="project" value="TreeGrafter"/>
</dbReference>
<keyword evidence="10" id="KW-1185">Reference proteome</keyword>